<reference evidence="2" key="1">
    <citation type="journal article" date="2019" name="Int. J. Syst. Evol. Microbiol.">
        <title>The Global Catalogue of Microorganisms (GCM) 10K type strain sequencing project: providing services to taxonomists for standard genome sequencing and annotation.</title>
        <authorList>
            <consortium name="The Broad Institute Genomics Platform"/>
            <consortium name="The Broad Institute Genome Sequencing Center for Infectious Disease"/>
            <person name="Wu L."/>
            <person name="Ma J."/>
        </authorList>
    </citation>
    <scope>NUCLEOTIDE SEQUENCE [LARGE SCALE GENOMIC DNA]</scope>
    <source>
        <strain evidence="2">CGMCC 4.7242</strain>
    </source>
</reference>
<dbReference type="Proteomes" id="UP001597353">
    <property type="component" value="Unassembled WGS sequence"/>
</dbReference>
<proteinExistence type="predicted"/>
<sequence length="115" mass="12336">MPNPNSDLRVATGETERLAPLILTPDLRVVPRDSSARADIPETPFSPPPPFLTAGATPINAFAPAAGPDPDALRDMVAELVRQELRGSLGVQITHTVRKLVRAEIARALAARDLR</sequence>
<gene>
    <name evidence="1" type="ORF">ACFSGJ_13165</name>
</gene>
<evidence type="ECO:0000313" key="2">
    <source>
        <dbReference type="Proteomes" id="UP001597353"/>
    </source>
</evidence>
<dbReference type="EMBL" id="JBHUGH010000010">
    <property type="protein sequence ID" value="MFD1913162.1"/>
    <property type="molecule type" value="Genomic_DNA"/>
</dbReference>
<comment type="caution">
    <text evidence="1">The sequence shown here is derived from an EMBL/GenBank/DDBJ whole genome shotgun (WGS) entry which is preliminary data.</text>
</comment>
<organism evidence="1 2">
    <name type="scientific">Halodurantibacterium flavum</name>
    <dbReference type="NCBI Taxonomy" id="1382802"/>
    <lineage>
        <taxon>Bacteria</taxon>
        <taxon>Pseudomonadati</taxon>
        <taxon>Pseudomonadota</taxon>
        <taxon>Alphaproteobacteria</taxon>
        <taxon>Rhodobacterales</taxon>
        <taxon>Paracoccaceae</taxon>
        <taxon>Halodurantibacterium</taxon>
    </lineage>
</organism>
<name>A0ABW4S997_9RHOB</name>
<accession>A0ABW4S997</accession>
<keyword evidence="2" id="KW-1185">Reference proteome</keyword>
<evidence type="ECO:0000313" key="1">
    <source>
        <dbReference type="EMBL" id="MFD1913162.1"/>
    </source>
</evidence>
<protein>
    <submittedName>
        <fullName evidence="1">Uncharacterized protein</fullName>
    </submittedName>
</protein>
<dbReference type="RefSeq" id="WP_390262578.1">
    <property type="nucleotide sequence ID" value="NZ_JBHUGH010000010.1"/>
</dbReference>